<dbReference type="PROSITE" id="PS50895">
    <property type="entry name" value="SURF1"/>
    <property type="match status" value="1"/>
</dbReference>
<comment type="caution">
    <text evidence="7">The sequence shown here is derived from an EMBL/GenBank/DDBJ whole genome shotgun (WGS) entry which is preliminary data.</text>
</comment>
<protein>
    <recommendedName>
        <fullName evidence="6">SURF1-like protein</fullName>
    </recommendedName>
</protein>
<keyword evidence="8" id="KW-1185">Reference proteome</keyword>
<name>A0ABT5TBQ0_9RHOB</name>
<dbReference type="RefSeq" id="WP_274352485.1">
    <property type="nucleotide sequence ID" value="NZ_JAQZSM010000010.1"/>
</dbReference>
<evidence type="ECO:0000256" key="2">
    <source>
        <dbReference type="ARBA" id="ARBA00007165"/>
    </source>
</evidence>
<gene>
    <name evidence="7" type="ORF">PUT78_11905</name>
</gene>
<dbReference type="InterPro" id="IPR002994">
    <property type="entry name" value="Surf1/Shy1"/>
</dbReference>
<dbReference type="PANTHER" id="PTHR23427">
    <property type="entry name" value="SURFEIT LOCUS PROTEIN"/>
    <property type="match status" value="1"/>
</dbReference>
<evidence type="ECO:0000256" key="6">
    <source>
        <dbReference type="RuleBase" id="RU363076"/>
    </source>
</evidence>
<dbReference type="EMBL" id="JAQZSM010000010">
    <property type="protein sequence ID" value="MDD7971806.1"/>
    <property type="molecule type" value="Genomic_DNA"/>
</dbReference>
<evidence type="ECO:0000256" key="3">
    <source>
        <dbReference type="ARBA" id="ARBA00022692"/>
    </source>
</evidence>
<evidence type="ECO:0000313" key="8">
    <source>
        <dbReference type="Proteomes" id="UP001431784"/>
    </source>
</evidence>
<dbReference type="CDD" id="cd06662">
    <property type="entry name" value="SURF1"/>
    <property type="match status" value="1"/>
</dbReference>
<evidence type="ECO:0000256" key="5">
    <source>
        <dbReference type="ARBA" id="ARBA00023136"/>
    </source>
</evidence>
<keyword evidence="5 6" id="KW-0472">Membrane</keyword>
<evidence type="ECO:0000256" key="4">
    <source>
        <dbReference type="ARBA" id="ARBA00022989"/>
    </source>
</evidence>
<keyword evidence="3 6" id="KW-0812">Transmembrane</keyword>
<dbReference type="Proteomes" id="UP001431784">
    <property type="component" value="Unassembled WGS sequence"/>
</dbReference>
<comment type="subcellular location">
    <subcellularLocation>
        <location evidence="6">Cell membrane</location>
        <topology evidence="6">Multi-pass membrane protein</topology>
    </subcellularLocation>
    <subcellularLocation>
        <location evidence="1">Membrane</location>
    </subcellularLocation>
</comment>
<evidence type="ECO:0000256" key="1">
    <source>
        <dbReference type="ARBA" id="ARBA00004370"/>
    </source>
</evidence>
<organism evidence="7 8">
    <name type="scientific">Roseinatronobacter alkalisoli</name>
    <dbReference type="NCBI Taxonomy" id="3028235"/>
    <lineage>
        <taxon>Bacteria</taxon>
        <taxon>Pseudomonadati</taxon>
        <taxon>Pseudomonadota</taxon>
        <taxon>Alphaproteobacteria</taxon>
        <taxon>Rhodobacterales</taxon>
        <taxon>Paracoccaceae</taxon>
        <taxon>Roseinatronobacter</taxon>
    </lineage>
</organism>
<sequence length="232" mass="26053">MLKQILIPAIFGLIGTAILVNLGLWQLSRADEKAALIAEMESRIFQPPVVLPDAPDPEQDRYLPIEVSGRFTADHSFAMAAQRAQGPGFHLITVLETDNGRRIMVDRGFLPEAARQGLVVESGDVVLAGNLHWPRDANRYTPDFDAGRNLFFARDVGQMANLLQAEEMLVVLRRTSEPSPPATPVPVYEVRLPDNHLGYAMQWFLMAIAWLGMTVFFLWRITRQRDEGSDRT</sequence>
<dbReference type="PANTHER" id="PTHR23427:SF2">
    <property type="entry name" value="SURFEIT LOCUS PROTEIN 1"/>
    <property type="match status" value="1"/>
</dbReference>
<dbReference type="InterPro" id="IPR045214">
    <property type="entry name" value="Surf1/Surf4"/>
</dbReference>
<comment type="similarity">
    <text evidence="2 6">Belongs to the SURF1 family.</text>
</comment>
<feature type="transmembrane region" description="Helical" evidence="6">
    <location>
        <begin position="6"/>
        <end position="25"/>
    </location>
</feature>
<proteinExistence type="inferred from homology"/>
<accession>A0ABT5TBQ0</accession>
<keyword evidence="6" id="KW-1003">Cell membrane</keyword>
<reference evidence="7" key="1">
    <citation type="submission" date="2023-02" db="EMBL/GenBank/DDBJ databases">
        <title>Description of Roseinatronobacter alkalisoli sp. nov., an alkaliphilic bacerium isolated from soda soil.</title>
        <authorList>
            <person name="Wei W."/>
        </authorList>
    </citation>
    <scope>NUCLEOTIDE SEQUENCE</scope>
    <source>
        <strain evidence="7">HJB301</strain>
    </source>
</reference>
<evidence type="ECO:0000313" key="7">
    <source>
        <dbReference type="EMBL" id="MDD7971806.1"/>
    </source>
</evidence>
<feature type="transmembrane region" description="Helical" evidence="6">
    <location>
        <begin position="203"/>
        <end position="222"/>
    </location>
</feature>
<keyword evidence="4 6" id="KW-1133">Transmembrane helix</keyword>
<dbReference type="Pfam" id="PF02104">
    <property type="entry name" value="SURF1"/>
    <property type="match status" value="1"/>
</dbReference>